<gene>
    <name evidence="1" type="primary">PARPA_08367.1 scaffold 32756</name>
</gene>
<dbReference type="AlphaFoldDB" id="A0A0B7N747"/>
<dbReference type="EMBL" id="LN731032">
    <property type="protein sequence ID" value="CEP14203.1"/>
    <property type="molecule type" value="Genomic_DNA"/>
</dbReference>
<sequence length="256" mass="29385">MEYGLSISQLLVSHSKAIEKAQDICLRVTFHGKATASTQVYKHMAALPHMHERIAIVSVIDWLDSSPYNQIKEVISRLRQHNLIMTLTQPAPPVLLSACRPHLRVDPIFLLPMDNWLRSRLCRWRMGWLPARPSPCRCGHPHASQNHLLSYLSIADRLKVPLDAKPKPLDYVLNQLLAIKRPPSSAAQHNRVYFRWASWWSQICSIMLEIDSIYQPDEEFSLAASDTQGMALLEWLLPIYFKPVAPAIRSTLYDYL</sequence>
<accession>A0A0B7N747</accession>
<evidence type="ECO:0000313" key="2">
    <source>
        <dbReference type="Proteomes" id="UP000054107"/>
    </source>
</evidence>
<reference evidence="1 2" key="1">
    <citation type="submission" date="2014-09" db="EMBL/GenBank/DDBJ databases">
        <authorList>
            <person name="Ellenberger Sabrina"/>
        </authorList>
    </citation>
    <scope>NUCLEOTIDE SEQUENCE [LARGE SCALE GENOMIC DNA]</scope>
    <source>
        <strain evidence="1 2">CBS 412.66</strain>
    </source>
</reference>
<evidence type="ECO:0000313" key="1">
    <source>
        <dbReference type="EMBL" id="CEP14203.1"/>
    </source>
</evidence>
<protein>
    <submittedName>
        <fullName evidence="1">Uncharacterized protein</fullName>
    </submittedName>
</protein>
<name>A0A0B7N747_9FUNG</name>
<dbReference type="OrthoDB" id="2271129at2759"/>
<keyword evidence="2" id="KW-1185">Reference proteome</keyword>
<dbReference type="Proteomes" id="UP000054107">
    <property type="component" value="Unassembled WGS sequence"/>
</dbReference>
<proteinExistence type="predicted"/>
<dbReference type="STRING" id="35722.A0A0B7N747"/>
<organism evidence="1 2">
    <name type="scientific">Parasitella parasitica</name>
    <dbReference type="NCBI Taxonomy" id="35722"/>
    <lineage>
        <taxon>Eukaryota</taxon>
        <taxon>Fungi</taxon>
        <taxon>Fungi incertae sedis</taxon>
        <taxon>Mucoromycota</taxon>
        <taxon>Mucoromycotina</taxon>
        <taxon>Mucoromycetes</taxon>
        <taxon>Mucorales</taxon>
        <taxon>Mucorineae</taxon>
        <taxon>Mucoraceae</taxon>
        <taxon>Parasitella</taxon>
    </lineage>
</organism>